<evidence type="ECO:0000256" key="3">
    <source>
        <dbReference type="ARBA" id="ARBA00022801"/>
    </source>
</evidence>
<dbReference type="SUPFAM" id="SSF48208">
    <property type="entry name" value="Six-hairpin glycosidases"/>
    <property type="match status" value="1"/>
</dbReference>
<name>A0A430LPV0_9HYPO</name>
<dbReference type="GO" id="GO:0005975">
    <property type="term" value="P:carbohydrate metabolic process"/>
    <property type="evidence" value="ECO:0007669"/>
    <property type="project" value="InterPro"/>
</dbReference>
<protein>
    <recommendedName>
        <fullName evidence="2">alpha-L-rhamnosidase</fullName>
        <ecNumber evidence="2">3.2.1.40</ecNumber>
    </recommendedName>
</protein>
<dbReference type="Gene3D" id="1.50.10.10">
    <property type="match status" value="1"/>
</dbReference>
<dbReference type="GO" id="GO:0030596">
    <property type="term" value="F:alpha-L-rhamnosidase activity"/>
    <property type="evidence" value="ECO:0007669"/>
    <property type="project" value="UniProtKB-EC"/>
</dbReference>
<gene>
    <name evidence="8" type="ORF">BHE90_007769</name>
</gene>
<dbReference type="EC" id="3.2.1.40" evidence="2"/>
<dbReference type="CDD" id="cd12148">
    <property type="entry name" value="fungal_TF_MHR"/>
    <property type="match status" value="1"/>
</dbReference>
<dbReference type="Pfam" id="PF25788">
    <property type="entry name" value="Ig_Rha78A_N"/>
    <property type="match status" value="1"/>
</dbReference>
<dbReference type="InterPro" id="IPR035398">
    <property type="entry name" value="Bac_rhamnosid_C"/>
</dbReference>
<dbReference type="Gene3D" id="2.60.420.10">
    <property type="entry name" value="Maltose phosphorylase, domain 3"/>
    <property type="match status" value="1"/>
</dbReference>
<evidence type="ECO:0000313" key="9">
    <source>
        <dbReference type="Proteomes" id="UP000287124"/>
    </source>
</evidence>
<evidence type="ECO:0000313" key="8">
    <source>
        <dbReference type="EMBL" id="RTE77746.1"/>
    </source>
</evidence>
<reference evidence="8 9" key="1">
    <citation type="submission" date="2017-06" db="EMBL/GenBank/DDBJ databases">
        <title>Comparative genomic analysis of Ambrosia Fusariam Clade fungi.</title>
        <authorList>
            <person name="Stajich J.E."/>
            <person name="Carrillo J."/>
            <person name="Kijimoto T."/>
            <person name="Eskalen A."/>
            <person name="O'Donnell K."/>
            <person name="Kasson M."/>
        </authorList>
    </citation>
    <scope>NUCLEOTIDE SEQUENCE [LARGE SCALE GENOMIC DNA]</scope>
    <source>
        <strain evidence="8 9">UCR1854</strain>
    </source>
</reference>
<feature type="domain" description="Alpha-L-rhamnosidase six-hairpin glycosidase" evidence="6">
    <location>
        <begin position="975"/>
        <end position="1327"/>
    </location>
</feature>
<proteinExistence type="predicted"/>
<dbReference type="InterPro" id="IPR012341">
    <property type="entry name" value="6hp_glycosidase-like_sf"/>
</dbReference>
<feature type="domain" description="Alpha-L-rhamnosidase C-terminal" evidence="7">
    <location>
        <begin position="1329"/>
        <end position="1400"/>
    </location>
</feature>
<dbReference type="InterPro" id="IPR013783">
    <property type="entry name" value="Ig-like_fold"/>
</dbReference>
<feature type="domain" description="Bacterial alpha-L-rhamnosidase N-terminal" evidence="5">
    <location>
        <begin position="702"/>
        <end position="863"/>
    </location>
</feature>
<dbReference type="PANTHER" id="PTHR33307:SF6">
    <property type="entry name" value="ALPHA-RHAMNOSIDASE (EUROFUNG)-RELATED"/>
    <property type="match status" value="1"/>
</dbReference>
<dbReference type="Pfam" id="PF17390">
    <property type="entry name" value="Bac_rhamnosid_C"/>
    <property type="match status" value="1"/>
</dbReference>
<dbReference type="Pfam" id="PF17389">
    <property type="entry name" value="Bac_rhamnosid6H"/>
    <property type="match status" value="1"/>
</dbReference>
<dbReference type="InterPro" id="IPR008902">
    <property type="entry name" value="Rhamnosid_concanavalin"/>
</dbReference>
<dbReference type="Pfam" id="PF08531">
    <property type="entry name" value="Bac_rhamnosid_N"/>
    <property type="match status" value="1"/>
</dbReference>
<evidence type="ECO:0000256" key="1">
    <source>
        <dbReference type="ARBA" id="ARBA00001445"/>
    </source>
</evidence>
<sequence length="1434" mass="160382">MSSVPVVIHALADLPCSIQSTPGSVFWDEFLHIRSRLISRFNSLQGLSGHMEQVAHECVDLFMQFLFPNTPIAHEPSLRAGISLLFGDEPPNCPSTESPGSDALTLVELLRRFTLVTALCAHIISVVPKTLFQNPKSLSDIFFEASKSMLRTYEAYDLEHPDSTSLTIRMWHSSYAQNTTGKVGASWHYHTEACCLAQRMRLFDEASITRTSQIESQLLRINFWHLYLAEKTQVAFKSRPPIIDERICDDGITLLERGDEVVPFLDSSRAVNQGDLESRIFVGFHLRRRISATAASLINDIASHARHAEANPPSREQSNKTDQEMNSLIERYLKFTALVNEVPPWVRRPDGDNNPKVDESVRAYQATCFWAQRTNIMTIFHCMRLLILQACIDHGFLVIVGLSESPLSWASRKLEIIRDFVDDLQGTPFVCIAAQGETAVDKVRRVGAILLELLHSSDNATIRTQAEVLFSALLDILSRLDSKASEGLEVSGVDALDWPPDTAPAIKQATLELESKTLFSSVLILSRVTSYPFSTDISLYHLVLSVPAMGDICQDFPSCTEGITITELKAEHYQDGFGIFHPAPRLSWRFSATTVPNWKQSSYEIVIKRRGKTESFRVDSSKSSLVPWPSSALASRDTAHVSVQATSTNGVQSGWAELTVEAALLKRSDWEADLISSPPQDVDKPKPPFRMRKTFEYDGGPARLYATAHGIYQVEVNGQVVGDQVLSPGWQSYRHRLHYQTYDVTRFLLPGPNTIGVYLGEGWFAGRLGRPGVSNIWGDRLGFLGQLEVNGQVICRTDNTWEVLVDGPILSSEIYNGEVYDSRQHDPSWSTAQTPSGKLYLAAEVLPFPEAVLIAPEAPPVRRILELQPQGIITTPSGKKVLDFGQNLAGWLRVNIDIPGTGTVIIRHAEVMEHGELGTRPLRTAKASTVIHLGGQTRGYEPKFTFYGFRYAEVTGYDACSLSDFTAIVISSDLRRTGTFECSHDHLNKLHENTIWSMRGNFISVPTDCPQRDERLGWTGDIQVFTPTASFLYDTAAFIGGWLQDVEADQKDLGGIVPTIVPCIPMPPKHNENKAMAAWGDTVILTPWDLYQFFGDEQHLRKQWESMKLWLDKGIPRDERGFYSTEMPQFGDWLDPRSPPALPGHTPTDPYLVANAYLVHATQVASQVAVRLGEMEDAKRYRDDAQRLRKLFREEYISPRGRLSSDTQTSYVLALHFNLLDSEVEIQTVRSRLDWLTRWEAFKINTGFVGTPYILPTLANVDMMGTAYRMLQERDCPSWLYPITMGATTIWERWNSMLPDGSINPGQMTSFNHYALGAVCHFLHAYVAGLSSASPGWESAIIRPRPGGTIRWARATYDSPLGPYSVFWRCESNVMRTSVSVPPNGEARVILPGIDVVVGSGEYSYETEWQEDLAWPPKIIQGAQGAPVEAIYVP</sequence>
<dbReference type="Proteomes" id="UP000287124">
    <property type="component" value="Unassembled WGS sequence"/>
</dbReference>
<dbReference type="EMBL" id="MIKF01000112">
    <property type="protein sequence ID" value="RTE77746.1"/>
    <property type="molecule type" value="Genomic_DNA"/>
</dbReference>
<dbReference type="Gene3D" id="2.60.40.10">
    <property type="entry name" value="Immunoglobulins"/>
    <property type="match status" value="1"/>
</dbReference>
<organism evidence="8 9">
    <name type="scientific">Fusarium euwallaceae</name>
    <dbReference type="NCBI Taxonomy" id="1147111"/>
    <lineage>
        <taxon>Eukaryota</taxon>
        <taxon>Fungi</taxon>
        <taxon>Dikarya</taxon>
        <taxon>Ascomycota</taxon>
        <taxon>Pezizomycotina</taxon>
        <taxon>Sordariomycetes</taxon>
        <taxon>Hypocreomycetidae</taxon>
        <taxon>Hypocreales</taxon>
        <taxon>Nectriaceae</taxon>
        <taxon>Fusarium</taxon>
        <taxon>Fusarium solani species complex</taxon>
    </lineage>
</organism>
<evidence type="ECO:0000259" key="7">
    <source>
        <dbReference type="Pfam" id="PF17390"/>
    </source>
</evidence>
<dbReference type="PANTHER" id="PTHR33307">
    <property type="entry name" value="ALPHA-RHAMNOSIDASE (EUROFUNG)"/>
    <property type="match status" value="1"/>
</dbReference>
<keyword evidence="3" id="KW-0378">Hydrolase</keyword>
<keyword evidence="9" id="KW-1185">Reference proteome</keyword>
<dbReference type="InterPro" id="IPR016007">
    <property type="entry name" value="Alpha_rhamnosid"/>
</dbReference>
<evidence type="ECO:0000256" key="2">
    <source>
        <dbReference type="ARBA" id="ARBA00012652"/>
    </source>
</evidence>
<comment type="catalytic activity">
    <reaction evidence="1">
        <text>Hydrolysis of terminal non-reducing alpha-L-rhamnose residues in alpha-L-rhamnosides.</text>
        <dbReference type="EC" id="3.2.1.40"/>
    </reaction>
</comment>
<dbReference type="InterPro" id="IPR013737">
    <property type="entry name" value="Bac_rhamnosid_N"/>
</dbReference>
<evidence type="ECO:0000259" key="4">
    <source>
        <dbReference type="Pfam" id="PF05592"/>
    </source>
</evidence>
<evidence type="ECO:0000259" key="6">
    <source>
        <dbReference type="Pfam" id="PF17389"/>
    </source>
</evidence>
<dbReference type="InterPro" id="IPR008928">
    <property type="entry name" value="6-hairpin_glycosidase_sf"/>
</dbReference>
<dbReference type="InterPro" id="IPR035396">
    <property type="entry name" value="Bac_rhamnosid6H"/>
</dbReference>
<dbReference type="Gene3D" id="2.60.120.260">
    <property type="entry name" value="Galactose-binding domain-like"/>
    <property type="match status" value="2"/>
</dbReference>
<dbReference type="Pfam" id="PF05592">
    <property type="entry name" value="Bac_rhamnosid"/>
    <property type="match status" value="1"/>
</dbReference>
<comment type="caution">
    <text evidence="8">The sequence shown here is derived from an EMBL/GenBank/DDBJ whole genome shotgun (WGS) entry which is preliminary data.</text>
</comment>
<evidence type="ECO:0000259" key="5">
    <source>
        <dbReference type="Pfam" id="PF08531"/>
    </source>
</evidence>
<feature type="domain" description="Alpha-L-rhamnosidase concanavalin-like" evidence="4">
    <location>
        <begin position="874"/>
        <end position="970"/>
    </location>
</feature>
<accession>A0A430LPV0</accession>